<dbReference type="FunCoup" id="A0A1Q3CLN5">
    <property type="interactions" value="4"/>
</dbReference>
<keyword evidence="3" id="KW-0472">Membrane</keyword>
<dbReference type="GO" id="GO:0003723">
    <property type="term" value="F:RNA binding"/>
    <property type="evidence" value="ECO:0007669"/>
    <property type="project" value="InterPro"/>
</dbReference>
<evidence type="ECO:0000256" key="3">
    <source>
        <dbReference type="SAM" id="Phobius"/>
    </source>
</evidence>
<dbReference type="GO" id="GO:0009451">
    <property type="term" value="P:RNA modification"/>
    <property type="evidence" value="ECO:0007669"/>
    <property type="project" value="InterPro"/>
</dbReference>
<proteinExistence type="predicted"/>
<evidence type="ECO:0000256" key="2">
    <source>
        <dbReference type="PROSITE-ProRule" id="PRU00708"/>
    </source>
</evidence>
<dbReference type="InterPro" id="IPR002885">
    <property type="entry name" value="PPR_rpt"/>
</dbReference>
<dbReference type="OrthoDB" id="185373at2759"/>
<protein>
    <submittedName>
        <fullName evidence="4">PPR domain-containing protein/PPR_2 domain-containing protein</fullName>
    </submittedName>
</protein>
<dbReference type="Proteomes" id="UP000187406">
    <property type="component" value="Unassembled WGS sequence"/>
</dbReference>
<dbReference type="FunFam" id="1.25.40.10:FF:000242">
    <property type="entry name" value="Pentatricopeptide repeat-containing protein"/>
    <property type="match status" value="1"/>
</dbReference>
<gene>
    <name evidence="4" type="ORF">CFOL_v3_24544</name>
</gene>
<keyword evidence="1" id="KW-0677">Repeat</keyword>
<evidence type="ECO:0000256" key="1">
    <source>
        <dbReference type="ARBA" id="ARBA00022737"/>
    </source>
</evidence>
<feature type="transmembrane region" description="Helical" evidence="3">
    <location>
        <begin position="389"/>
        <end position="411"/>
    </location>
</feature>
<feature type="repeat" description="PPR" evidence="2">
    <location>
        <begin position="352"/>
        <end position="386"/>
    </location>
</feature>
<feature type="repeat" description="PPR" evidence="2">
    <location>
        <begin position="220"/>
        <end position="254"/>
    </location>
</feature>
<keyword evidence="5" id="KW-1185">Reference proteome</keyword>
<dbReference type="EMBL" id="BDDD01002326">
    <property type="protein sequence ID" value="GAV81085.1"/>
    <property type="molecule type" value="Genomic_DNA"/>
</dbReference>
<dbReference type="Pfam" id="PF12854">
    <property type="entry name" value="PPR_1"/>
    <property type="match status" value="1"/>
</dbReference>
<organism evidence="4 5">
    <name type="scientific">Cephalotus follicularis</name>
    <name type="common">Albany pitcher plant</name>
    <dbReference type="NCBI Taxonomy" id="3775"/>
    <lineage>
        <taxon>Eukaryota</taxon>
        <taxon>Viridiplantae</taxon>
        <taxon>Streptophyta</taxon>
        <taxon>Embryophyta</taxon>
        <taxon>Tracheophyta</taxon>
        <taxon>Spermatophyta</taxon>
        <taxon>Magnoliopsida</taxon>
        <taxon>eudicotyledons</taxon>
        <taxon>Gunneridae</taxon>
        <taxon>Pentapetalae</taxon>
        <taxon>rosids</taxon>
        <taxon>fabids</taxon>
        <taxon>Oxalidales</taxon>
        <taxon>Cephalotaceae</taxon>
        <taxon>Cephalotus</taxon>
    </lineage>
</organism>
<feature type="transmembrane region" description="Helical" evidence="3">
    <location>
        <begin position="353"/>
        <end position="369"/>
    </location>
</feature>
<dbReference type="InParanoid" id="A0A1Q3CLN5"/>
<dbReference type="PANTHER" id="PTHR47926">
    <property type="entry name" value="PENTATRICOPEPTIDE REPEAT-CONTAINING PROTEIN"/>
    <property type="match status" value="1"/>
</dbReference>
<dbReference type="InterPro" id="IPR011990">
    <property type="entry name" value="TPR-like_helical_dom_sf"/>
</dbReference>
<dbReference type="Pfam" id="PF13041">
    <property type="entry name" value="PPR_2"/>
    <property type="match status" value="1"/>
</dbReference>
<dbReference type="FunFam" id="1.25.40.10:FF:000348">
    <property type="entry name" value="Pentatricopeptide repeat-containing protein chloroplastic"/>
    <property type="match status" value="1"/>
</dbReference>
<keyword evidence="3" id="KW-1133">Transmembrane helix</keyword>
<dbReference type="NCBIfam" id="TIGR00756">
    <property type="entry name" value="PPR"/>
    <property type="match status" value="4"/>
</dbReference>
<reference evidence="5" key="1">
    <citation type="submission" date="2016-04" db="EMBL/GenBank/DDBJ databases">
        <title>Cephalotus genome sequencing.</title>
        <authorList>
            <person name="Fukushima K."/>
            <person name="Hasebe M."/>
            <person name="Fang X."/>
        </authorList>
    </citation>
    <scope>NUCLEOTIDE SEQUENCE [LARGE SCALE GENOMIC DNA]</scope>
    <source>
        <strain evidence="5">cv. St1</strain>
    </source>
</reference>
<evidence type="ECO:0000313" key="4">
    <source>
        <dbReference type="EMBL" id="GAV81085.1"/>
    </source>
</evidence>
<keyword evidence="3" id="KW-0812">Transmembrane</keyword>
<sequence>MILVRLGSMWTCALHVLNRWNSKANGPPPRITNLFLSATTASISNSKKCLTSSATAKEDLTLKQLLKQCFNLRHIQQTHGYMVLRALDQHNLLLGRLIDACSSLGFSSYASLLFTHNKSQTDIYLYNATLKALSPVKAIILYNSIRLAGLRPDSYSFPYALKAVIRLSDVHIGREIHSQTICSGFILDLHVATALVRMYSSCGCIPDARKLFDEMSYRTDVALWNAMVAGYAKVGLVYTAKELFEQMPERNVISWTAVIAGFTQMDRPNEAISLFRRMQIESVEPDEIAMLATLSACAQLGALQLGEWIHKYIDKLGLSWTVPLKNALINMYAKSGNINKAVLVFEDMKHKTVVTWTTIIAGFALHGLGRDALEMFSRMEFDGVRPNEVTFIALLSACSHVGLVELGLWYFRIMESRFGMKPTVEHYGCMIDLLGRAGYLKEAQEMVRRMPFEANASIWGSLLAASNIHGDAKLGDHALQHLTKLEPYNSGNYALLSNVYASVGRWKESGMVRKVMTETGVRKYPGGSFVEVSNRVHEFLAGDTSHTHFEKIHEVLWKINWELKIAANLEKECDWLIEFDEV</sequence>
<dbReference type="Gene3D" id="1.25.40.10">
    <property type="entry name" value="Tetratricopeptide repeat domain"/>
    <property type="match status" value="3"/>
</dbReference>
<dbReference type="InterPro" id="IPR046848">
    <property type="entry name" value="E_motif"/>
</dbReference>
<dbReference type="InterPro" id="IPR046960">
    <property type="entry name" value="PPR_At4g14850-like_plant"/>
</dbReference>
<dbReference type="Pfam" id="PF20431">
    <property type="entry name" value="E_motif"/>
    <property type="match status" value="1"/>
</dbReference>
<comment type="caution">
    <text evidence="4">The sequence shown here is derived from an EMBL/GenBank/DDBJ whole genome shotgun (WGS) entry which is preliminary data.</text>
</comment>
<dbReference type="PROSITE" id="PS51375">
    <property type="entry name" value="PPR"/>
    <property type="match status" value="2"/>
</dbReference>
<dbReference type="AlphaFoldDB" id="A0A1Q3CLN5"/>
<dbReference type="PANTHER" id="PTHR47926:SF432">
    <property type="entry name" value="(WILD MALAYSIAN BANANA) HYPOTHETICAL PROTEIN"/>
    <property type="match status" value="1"/>
</dbReference>
<accession>A0A1Q3CLN5</accession>
<evidence type="ECO:0000313" key="5">
    <source>
        <dbReference type="Proteomes" id="UP000187406"/>
    </source>
</evidence>
<name>A0A1Q3CLN5_CEPFO</name>
<dbReference type="Pfam" id="PF01535">
    <property type="entry name" value="PPR"/>
    <property type="match status" value="4"/>
</dbReference>